<accession>A0ABP2E3B9</accession>
<protein>
    <submittedName>
        <fullName evidence="1">Uncharacterized protein</fullName>
    </submittedName>
</protein>
<sequence length="39" mass="4618">MRLPGRLEGRCFRCLAAVALRNRDRRCDSRHSLPNNHNR</sequence>
<comment type="caution">
    <text evidence="1">The sequence shown here is derived from an EMBL/GenBank/DDBJ whole genome shotgun (WGS) entry which is preliminary data.</text>
</comment>
<name>A0ABP2E3B9_YERBE</name>
<organism evidence="1 2">
    <name type="scientific">Yersinia bercovieri ATCC 43970</name>
    <dbReference type="NCBI Taxonomy" id="349968"/>
    <lineage>
        <taxon>Bacteria</taxon>
        <taxon>Pseudomonadati</taxon>
        <taxon>Pseudomonadota</taxon>
        <taxon>Gammaproteobacteria</taxon>
        <taxon>Enterobacterales</taxon>
        <taxon>Yersiniaceae</taxon>
        <taxon>Yersinia</taxon>
    </lineage>
</organism>
<dbReference type="EMBL" id="AALC02000054">
    <property type="protein sequence ID" value="EEQ05503.1"/>
    <property type="molecule type" value="Genomic_DNA"/>
</dbReference>
<reference evidence="1" key="1">
    <citation type="submission" date="2008-12" db="EMBL/GenBank/DDBJ databases">
        <title>Annotation of the Yersinia bercovieri ATCC 43970 genome.</title>
        <authorList>
            <person name="Read T.D."/>
            <person name="Akmal A."/>
            <person name="Bishop-Lilly K."/>
            <person name="Chen P.E."/>
            <person name="Cook C."/>
            <person name="Kiley M.P."/>
            <person name="Lentz S."/>
            <person name="Mateczun A."/>
            <person name="Nagarajan N."/>
            <person name="Nolan N."/>
            <person name="Osborne B.I."/>
            <person name="Pop M."/>
            <person name="Sozhamannan S."/>
            <person name="Stewart A.C."/>
            <person name="Sulakvelidze A."/>
            <person name="Thomason B."/>
            <person name="Willner K."/>
            <person name="Zwick M.E."/>
        </authorList>
    </citation>
    <scope>NUCLEOTIDE SEQUENCE [LARGE SCALE GENOMIC DNA]</scope>
    <source>
        <strain evidence="1">ATCC 43970</strain>
    </source>
</reference>
<dbReference type="Proteomes" id="UP000010319">
    <property type="component" value="Unassembled WGS sequence"/>
</dbReference>
<proteinExistence type="predicted"/>
<evidence type="ECO:0000313" key="2">
    <source>
        <dbReference type="Proteomes" id="UP000010319"/>
    </source>
</evidence>
<gene>
    <name evidence="1" type="ORF">yberc0001_4720</name>
</gene>
<evidence type="ECO:0000313" key="1">
    <source>
        <dbReference type="EMBL" id="EEQ05503.1"/>
    </source>
</evidence>
<keyword evidence="2" id="KW-1185">Reference proteome</keyword>